<keyword evidence="1" id="KW-0533">Nickel</keyword>
<evidence type="ECO:0000256" key="1">
    <source>
        <dbReference type="PIRSR" id="PIRSR037847-1"/>
    </source>
</evidence>
<dbReference type="Gene3D" id="1.10.10.10">
    <property type="entry name" value="Winged helix-like DNA-binding domain superfamily/Winged helix DNA-binding domain"/>
    <property type="match status" value="1"/>
</dbReference>
<dbReference type="InterPro" id="IPR035922">
    <property type="entry name" value="3H_dom_sf"/>
</dbReference>
<dbReference type="Pfam" id="PF02829">
    <property type="entry name" value="3H"/>
    <property type="match status" value="1"/>
</dbReference>
<keyword evidence="1" id="KW-0479">Metal-binding</keyword>
<organism evidence="4 5">
    <name type="scientific">Murimonas intestini</name>
    <dbReference type="NCBI Taxonomy" id="1337051"/>
    <lineage>
        <taxon>Bacteria</taxon>
        <taxon>Bacillati</taxon>
        <taxon>Bacillota</taxon>
        <taxon>Clostridia</taxon>
        <taxon>Lachnospirales</taxon>
        <taxon>Lachnospiraceae</taxon>
        <taxon>Murimonas</taxon>
    </lineage>
</organism>
<feature type="binding site" evidence="1">
    <location>
        <position position="143"/>
    </location>
    <ligand>
        <name>Ni(2+)</name>
        <dbReference type="ChEBI" id="CHEBI:49786"/>
    </ligand>
</feature>
<comment type="caution">
    <text evidence="4">The sequence shown here is derived from an EMBL/GenBank/DDBJ whole genome shotgun (WGS) entry which is preliminary data.</text>
</comment>
<dbReference type="PANTHER" id="PTHR40068">
    <property type="entry name" value="TRANSCRIPTION REPRESSOR NIAR-RELATED"/>
    <property type="match status" value="1"/>
</dbReference>
<dbReference type="PANTHER" id="PTHR40068:SF1">
    <property type="entry name" value="TRANSCRIPTION REPRESSOR NIAR-RELATED"/>
    <property type="match status" value="1"/>
</dbReference>
<evidence type="ECO:0000313" key="5">
    <source>
        <dbReference type="Proteomes" id="UP000245412"/>
    </source>
</evidence>
<evidence type="ECO:0000259" key="2">
    <source>
        <dbReference type="Pfam" id="PF02829"/>
    </source>
</evidence>
<dbReference type="PIRSF" id="PIRSF037847">
    <property type="entry name" value="NiaR"/>
    <property type="match status" value="1"/>
</dbReference>
<proteinExistence type="predicted"/>
<feature type="binding site" evidence="1">
    <location>
        <position position="82"/>
    </location>
    <ligand>
        <name>Ni(2+)</name>
        <dbReference type="ChEBI" id="CHEBI:49786"/>
    </ligand>
</feature>
<feature type="binding site" evidence="1">
    <location>
        <position position="141"/>
    </location>
    <ligand>
        <name>Ni(2+)</name>
        <dbReference type="ChEBI" id="CHEBI:49786"/>
    </ligand>
</feature>
<dbReference type="InterPro" id="IPR004173">
    <property type="entry name" value="3H_domain"/>
</dbReference>
<protein>
    <recommendedName>
        <fullName evidence="6">Transcription repressor NadR</fullName>
    </recommendedName>
</protein>
<dbReference type="Gene3D" id="3.30.1340.20">
    <property type="entry name" value="3H domain"/>
    <property type="match status" value="1"/>
</dbReference>
<dbReference type="RefSeq" id="WP_109626283.1">
    <property type="nucleotide sequence ID" value="NZ_CABJAT010000005.1"/>
</dbReference>
<dbReference type="InterPro" id="IPR036390">
    <property type="entry name" value="WH_DNA-bd_sf"/>
</dbReference>
<name>A0AB73T540_9FIRM</name>
<dbReference type="InterPro" id="IPR013196">
    <property type="entry name" value="HTH_11"/>
</dbReference>
<dbReference type="GO" id="GO:0046872">
    <property type="term" value="F:metal ion binding"/>
    <property type="evidence" value="ECO:0007669"/>
    <property type="project" value="UniProtKB-KW"/>
</dbReference>
<dbReference type="InterPro" id="IPR026043">
    <property type="entry name" value="NadR"/>
</dbReference>
<gene>
    <name evidence="4" type="ORF">C7383_105264</name>
</gene>
<dbReference type="AlphaFoldDB" id="A0AB73T540"/>
<evidence type="ECO:0008006" key="6">
    <source>
        <dbReference type="Google" id="ProtNLM"/>
    </source>
</evidence>
<accession>A0AB73T540</accession>
<feature type="domain" description="Helix-turn-helix type 11" evidence="3">
    <location>
        <begin position="6"/>
        <end position="59"/>
    </location>
</feature>
<dbReference type="EMBL" id="QGGY01000005">
    <property type="protein sequence ID" value="PWJ76227.1"/>
    <property type="molecule type" value="Genomic_DNA"/>
</dbReference>
<dbReference type="InterPro" id="IPR036388">
    <property type="entry name" value="WH-like_DNA-bd_sf"/>
</dbReference>
<keyword evidence="5" id="KW-1185">Reference proteome</keyword>
<dbReference type="Proteomes" id="UP000245412">
    <property type="component" value="Unassembled WGS sequence"/>
</dbReference>
<dbReference type="Pfam" id="PF08279">
    <property type="entry name" value="HTH_11"/>
    <property type="match status" value="1"/>
</dbReference>
<evidence type="ECO:0000259" key="3">
    <source>
        <dbReference type="Pfam" id="PF08279"/>
    </source>
</evidence>
<evidence type="ECO:0000313" key="4">
    <source>
        <dbReference type="EMBL" id="PWJ76227.1"/>
    </source>
</evidence>
<reference evidence="4 5" key="1">
    <citation type="submission" date="2018-05" db="EMBL/GenBank/DDBJ databases">
        <authorList>
            <person name="Goeker M."/>
            <person name="Huntemann M."/>
            <person name="Clum A."/>
            <person name="Pillay M."/>
            <person name="Palaniappan K."/>
            <person name="Varghese N."/>
            <person name="Mikhailova N."/>
            <person name="Stamatis D."/>
            <person name="Reddy T."/>
            <person name="Daum C."/>
            <person name="Shapiro N."/>
            <person name="Ivanova N."/>
            <person name="Kyrpides N."/>
            <person name="Woyke T."/>
        </authorList>
    </citation>
    <scope>NUCLEOTIDE SEQUENCE [LARGE SCALE GENOMIC DNA]</scope>
    <source>
        <strain evidence="4 5">DSM 26524</strain>
    </source>
</reference>
<feature type="binding site" evidence="1">
    <location>
        <position position="74"/>
    </location>
    <ligand>
        <name>Ni(2+)</name>
        <dbReference type="ChEBI" id="CHEBI:49786"/>
    </ligand>
</feature>
<dbReference type="SUPFAM" id="SSF46785">
    <property type="entry name" value="Winged helix' DNA-binding domain"/>
    <property type="match status" value="1"/>
</dbReference>
<dbReference type="SUPFAM" id="SSF75500">
    <property type="entry name" value="Putative transcriptional regulator TM1602, C-terminal domain"/>
    <property type="match status" value="1"/>
</dbReference>
<sequence>MTGEERRREIIRIIRESRDAVSGTGLAGMLHVSRQVIVQDIALLRAADYPIVSTTKGYILNEAKSVSRVFKVFHTDEQTEDELNCIVDMGGFVADVFVDHKVYGKLCAKLSVGSRRDVRNFMEELRSGKAAPLKKLTSDIHYHTVEAGNTQILDAIEQELKEKDYLR</sequence>
<feature type="domain" description="3H" evidence="2">
    <location>
        <begin position="71"/>
        <end position="166"/>
    </location>
</feature>